<dbReference type="InterPro" id="IPR000182">
    <property type="entry name" value="GNAT_dom"/>
</dbReference>
<protein>
    <submittedName>
        <fullName evidence="2">GNAT family N-acetyltransferase</fullName>
    </submittedName>
</protein>
<dbReference type="Proteomes" id="UP000461739">
    <property type="component" value="Unassembled WGS sequence"/>
</dbReference>
<comment type="caution">
    <text evidence="2">The sequence shown here is derived from an EMBL/GenBank/DDBJ whole genome shotgun (WGS) entry which is preliminary data.</text>
</comment>
<evidence type="ECO:0000313" key="3">
    <source>
        <dbReference type="Proteomes" id="UP000461739"/>
    </source>
</evidence>
<feature type="domain" description="N-acetyltransferase" evidence="1">
    <location>
        <begin position="15"/>
        <end position="169"/>
    </location>
</feature>
<evidence type="ECO:0000313" key="2">
    <source>
        <dbReference type="EMBL" id="KAB2449227.1"/>
    </source>
</evidence>
<reference evidence="2 3" key="1">
    <citation type="submission" date="2019-10" db="EMBL/GenBank/DDBJ databases">
        <title>Bacillus from the desert of Cuatro Cinegas, Coahuila.</title>
        <authorList>
            <person name="Olmedo-Alvarez G."/>
            <person name="Saldana S."/>
            <person name="Barcelo D."/>
        </authorList>
    </citation>
    <scope>NUCLEOTIDE SEQUENCE [LARGE SCALE GENOMIC DNA]</scope>
    <source>
        <strain evidence="2 3">CH316_11T</strain>
    </source>
</reference>
<proteinExistence type="predicted"/>
<dbReference type="Gene3D" id="3.40.630.30">
    <property type="match status" value="1"/>
</dbReference>
<accession>A0AAN6B7B5</accession>
<sequence length="171" mass="20060">MILEHFYIFSYLGGMDLKDIHIQQIENLMEYEFSHLVQESEEEGFNFLIRIINEYKNKINVFNKTGECLYGVFRGDMLIGVGGLNEDPYTKDNKIGRLRRFYISKDFRRIGLGNLLLNQLLCHAEKYFEVIVLYADTKQGDAFYTANGFVKEGLYKGSSHYKVLSRWLPKE</sequence>
<dbReference type="GO" id="GO:0016747">
    <property type="term" value="F:acyltransferase activity, transferring groups other than amino-acyl groups"/>
    <property type="evidence" value="ECO:0007669"/>
    <property type="project" value="InterPro"/>
</dbReference>
<name>A0AAN6B7B5_BACCE</name>
<dbReference type="SUPFAM" id="SSF55729">
    <property type="entry name" value="Acyl-CoA N-acyltransferases (Nat)"/>
    <property type="match status" value="1"/>
</dbReference>
<dbReference type="AlphaFoldDB" id="A0AAN6B7B5"/>
<dbReference type="Pfam" id="PF13508">
    <property type="entry name" value="Acetyltransf_7"/>
    <property type="match status" value="1"/>
</dbReference>
<organism evidence="2 3">
    <name type="scientific">Bacillus cereus</name>
    <dbReference type="NCBI Taxonomy" id="1396"/>
    <lineage>
        <taxon>Bacteria</taxon>
        <taxon>Bacillati</taxon>
        <taxon>Bacillota</taxon>
        <taxon>Bacilli</taxon>
        <taxon>Bacillales</taxon>
        <taxon>Bacillaceae</taxon>
        <taxon>Bacillus</taxon>
        <taxon>Bacillus cereus group</taxon>
    </lineage>
</organism>
<dbReference type="PROSITE" id="PS51186">
    <property type="entry name" value="GNAT"/>
    <property type="match status" value="1"/>
</dbReference>
<dbReference type="EMBL" id="WBPI01000010">
    <property type="protein sequence ID" value="KAB2449227.1"/>
    <property type="molecule type" value="Genomic_DNA"/>
</dbReference>
<evidence type="ECO:0000259" key="1">
    <source>
        <dbReference type="PROSITE" id="PS51186"/>
    </source>
</evidence>
<dbReference type="RefSeq" id="WP_139213297.1">
    <property type="nucleotide sequence ID" value="NZ_CP024655.1"/>
</dbReference>
<dbReference type="InterPro" id="IPR016181">
    <property type="entry name" value="Acyl_CoA_acyltransferase"/>
</dbReference>
<gene>
    <name evidence="2" type="ORF">F8165_18000</name>
</gene>